<gene>
    <name evidence="2" type="ORF">P175DRAFT_029127</name>
</gene>
<dbReference type="AlphaFoldDB" id="A0A2T5M730"/>
<dbReference type="RefSeq" id="XP_040755731.1">
    <property type="nucleotide sequence ID" value="XM_040892784.1"/>
</dbReference>
<feature type="transmembrane region" description="Helical" evidence="1">
    <location>
        <begin position="12"/>
        <end position="39"/>
    </location>
</feature>
<evidence type="ECO:0000313" key="2">
    <source>
        <dbReference type="EMBL" id="PTU24339.1"/>
    </source>
</evidence>
<keyword evidence="1" id="KW-0812">Transmembrane</keyword>
<sequence>MHLMLAIFPFQYHSPLVFIPSFFIIYLPFPIILIPAICFQEKTRWRCWAEVYYYIIQLDGKPRYISMRGGQYDPDGHIITPPPPRRKKPRNQAKKFLKKKRIKELGEGFQNGEIDENERAGNCQPFCYHSFLLVRYPYILFFFPFPFFLSGCLLLLINPFFSFSLLTVTSLWLQLLFCLWVPVTWLSISQHPLQRLYSVPR</sequence>
<dbReference type="GeneID" id="63809666"/>
<dbReference type="EMBL" id="MSFN02000001">
    <property type="protein sequence ID" value="PTU24339.1"/>
    <property type="molecule type" value="Genomic_DNA"/>
</dbReference>
<name>A0A2T5M730_9EURO</name>
<dbReference type="VEuPathDB" id="FungiDB:P175DRAFT_029127"/>
<dbReference type="Proteomes" id="UP000244073">
    <property type="component" value="Unassembled WGS sequence"/>
</dbReference>
<protein>
    <submittedName>
        <fullName evidence="2">Uncharacterized protein</fullName>
    </submittedName>
</protein>
<evidence type="ECO:0000256" key="1">
    <source>
        <dbReference type="SAM" id="Phobius"/>
    </source>
</evidence>
<accession>A0A2T5M730</accession>
<keyword evidence="1" id="KW-0472">Membrane</keyword>
<proteinExistence type="predicted"/>
<keyword evidence="1" id="KW-1133">Transmembrane helix</keyword>
<feature type="transmembrane region" description="Helical" evidence="1">
    <location>
        <begin position="163"/>
        <end position="188"/>
    </location>
</feature>
<comment type="caution">
    <text evidence="2">The sequence shown here is derived from an EMBL/GenBank/DDBJ whole genome shotgun (WGS) entry which is preliminary data.</text>
</comment>
<feature type="transmembrane region" description="Helical" evidence="1">
    <location>
        <begin position="138"/>
        <end position="157"/>
    </location>
</feature>
<reference evidence="2 3" key="1">
    <citation type="journal article" date="2018" name="Proc. Natl. Acad. Sci. U.S.A.">
        <title>Linking secondary metabolites to gene clusters through genome sequencing of six diverse Aspergillus species.</title>
        <authorList>
            <person name="Kaerboelling I."/>
            <person name="Vesth T.C."/>
            <person name="Frisvad J.C."/>
            <person name="Nybo J.L."/>
            <person name="Theobald S."/>
            <person name="Kuo A."/>
            <person name="Bowyer P."/>
            <person name="Matsuda Y."/>
            <person name="Mondo S."/>
            <person name="Lyhne E.K."/>
            <person name="Kogle M.E."/>
            <person name="Clum A."/>
            <person name="Lipzen A."/>
            <person name="Salamov A."/>
            <person name="Ngan C.Y."/>
            <person name="Daum C."/>
            <person name="Chiniquy J."/>
            <person name="Barry K."/>
            <person name="LaButti K."/>
            <person name="Haridas S."/>
            <person name="Simmons B.A."/>
            <person name="Magnuson J.K."/>
            <person name="Mortensen U.H."/>
            <person name="Larsen T.O."/>
            <person name="Grigoriev I.V."/>
            <person name="Baker S.E."/>
            <person name="Andersen M.R."/>
        </authorList>
    </citation>
    <scope>NUCLEOTIDE SEQUENCE [LARGE SCALE GENOMIC DNA]</scope>
    <source>
        <strain evidence="2 3">IBT 24754</strain>
    </source>
</reference>
<organism evidence="2 3">
    <name type="scientific">Aspergillus ochraceoroseus IBT 24754</name>
    <dbReference type="NCBI Taxonomy" id="1392256"/>
    <lineage>
        <taxon>Eukaryota</taxon>
        <taxon>Fungi</taxon>
        <taxon>Dikarya</taxon>
        <taxon>Ascomycota</taxon>
        <taxon>Pezizomycotina</taxon>
        <taxon>Eurotiomycetes</taxon>
        <taxon>Eurotiomycetidae</taxon>
        <taxon>Eurotiales</taxon>
        <taxon>Aspergillaceae</taxon>
        <taxon>Aspergillus</taxon>
        <taxon>Aspergillus subgen. Nidulantes</taxon>
    </lineage>
</organism>
<evidence type="ECO:0000313" key="3">
    <source>
        <dbReference type="Proteomes" id="UP000244073"/>
    </source>
</evidence>